<dbReference type="EMBL" id="JH431739">
    <property type="status" value="NOT_ANNOTATED_CDS"/>
    <property type="molecule type" value="Genomic_DNA"/>
</dbReference>
<reference evidence="3" key="2">
    <citation type="submission" date="2015-02" db="UniProtKB">
        <authorList>
            <consortium name="EnsemblMetazoa"/>
        </authorList>
    </citation>
    <scope>IDENTIFICATION</scope>
</reference>
<dbReference type="HOGENOM" id="CLU_1099705_0_0_1"/>
<feature type="domain" description="Chitin-binding type-2" evidence="2">
    <location>
        <begin position="166"/>
        <end position="234"/>
    </location>
</feature>
<dbReference type="SMART" id="SM00494">
    <property type="entry name" value="ChtBD2"/>
    <property type="match status" value="2"/>
</dbReference>
<accession>T1J0R1</accession>
<reference evidence="4" key="1">
    <citation type="submission" date="2011-05" db="EMBL/GenBank/DDBJ databases">
        <authorList>
            <person name="Richards S.R."/>
            <person name="Qu J."/>
            <person name="Jiang H."/>
            <person name="Jhangiani S.N."/>
            <person name="Agravi P."/>
            <person name="Goodspeed R."/>
            <person name="Gross S."/>
            <person name="Mandapat C."/>
            <person name="Jackson L."/>
            <person name="Mathew T."/>
            <person name="Pu L."/>
            <person name="Thornton R."/>
            <person name="Saada N."/>
            <person name="Wilczek-Boney K.B."/>
            <person name="Lee S."/>
            <person name="Kovar C."/>
            <person name="Wu Y."/>
            <person name="Scherer S.E."/>
            <person name="Worley K.C."/>
            <person name="Muzny D.M."/>
            <person name="Gibbs R."/>
        </authorList>
    </citation>
    <scope>NUCLEOTIDE SEQUENCE</scope>
    <source>
        <strain evidence="4">Brora</strain>
    </source>
</reference>
<keyword evidence="4" id="KW-1185">Reference proteome</keyword>
<dbReference type="PANTHER" id="PTHR22933">
    <property type="entry name" value="FI18007P1-RELATED"/>
    <property type="match status" value="1"/>
</dbReference>
<dbReference type="InterPro" id="IPR036508">
    <property type="entry name" value="Chitin-bd_dom_sf"/>
</dbReference>
<dbReference type="OMA" id="QFECRIP"/>
<dbReference type="GO" id="GO:0005576">
    <property type="term" value="C:extracellular region"/>
    <property type="evidence" value="ECO:0007669"/>
    <property type="project" value="InterPro"/>
</dbReference>
<evidence type="ECO:0000313" key="3">
    <source>
        <dbReference type="EnsemblMetazoa" id="SMAR007118-PA"/>
    </source>
</evidence>
<feature type="domain" description="Chitin-binding type-2" evidence="2">
    <location>
        <begin position="50"/>
        <end position="118"/>
    </location>
</feature>
<dbReference type="Pfam" id="PF01607">
    <property type="entry name" value="CBM_14"/>
    <property type="match status" value="2"/>
</dbReference>
<name>T1J0R1_STRMM</name>
<evidence type="ECO:0000313" key="4">
    <source>
        <dbReference type="Proteomes" id="UP000014500"/>
    </source>
</evidence>
<organism evidence="3 4">
    <name type="scientific">Strigamia maritima</name>
    <name type="common">European centipede</name>
    <name type="synonym">Geophilus maritimus</name>
    <dbReference type="NCBI Taxonomy" id="126957"/>
    <lineage>
        <taxon>Eukaryota</taxon>
        <taxon>Metazoa</taxon>
        <taxon>Ecdysozoa</taxon>
        <taxon>Arthropoda</taxon>
        <taxon>Myriapoda</taxon>
        <taxon>Chilopoda</taxon>
        <taxon>Pleurostigmophora</taxon>
        <taxon>Geophilomorpha</taxon>
        <taxon>Linotaeniidae</taxon>
        <taxon>Strigamia</taxon>
    </lineage>
</organism>
<feature type="chain" id="PRO_5004579084" description="Chitin-binding type-2 domain-containing protein" evidence="1">
    <location>
        <begin position="24"/>
        <end position="253"/>
    </location>
</feature>
<proteinExistence type="predicted"/>
<dbReference type="GO" id="GO:0008061">
    <property type="term" value="F:chitin binding"/>
    <property type="evidence" value="ECO:0007669"/>
    <property type="project" value="InterPro"/>
</dbReference>
<dbReference type="SUPFAM" id="SSF57625">
    <property type="entry name" value="Invertebrate chitin-binding proteins"/>
    <property type="match status" value="2"/>
</dbReference>
<dbReference type="Gene3D" id="2.170.140.10">
    <property type="entry name" value="Chitin binding domain"/>
    <property type="match status" value="1"/>
</dbReference>
<dbReference type="PANTHER" id="PTHR22933:SF43">
    <property type="entry name" value="LP10131P"/>
    <property type="match status" value="1"/>
</dbReference>
<dbReference type="AlphaFoldDB" id="T1J0R1"/>
<keyword evidence="1" id="KW-0732">Signal</keyword>
<evidence type="ECO:0000256" key="1">
    <source>
        <dbReference type="SAM" id="SignalP"/>
    </source>
</evidence>
<sequence>MLINPSKMKIILIVVACVAIAYAAVVKRQAAAAYELPDGAELIVGGVKGGFSCSGRQYGYYADVDNNCRIFHICVHHLDAENGIDEIAQFSFFCGNTTVFDQENLVCVHADNFDNCAGSTGLYDAINSRFGIVDKPSVIAIVIGAVSAQYVLPDGAEFIVGNIQSTFVCAGREYGYYADVDNNCQIFHVCLPIPDDLGNIIDTAQYSFFCGNQTIFDQANLVCALFDDATPCNVAPSLYDEVNRNFGVIPPRK</sequence>
<dbReference type="EnsemblMetazoa" id="SMAR007118-RA">
    <property type="protein sequence ID" value="SMAR007118-PA"/>
    <property type="gene ID" value="SMAR007118"/>
</dbReference>
<dbReference type="InterPro" id="IPR002557">
    <property type="entry name" value="Chitin-bd_dom"/>
</dbReference>
<dbReference type="PhylomeDB" id="T1J0R1"/>
<dbReference type="Proteomes" id="UP000014500">
    <property type="component" value="Unassembled WGS sequence"/>
</dbReference>
<evidence type="ECO:0000259" key="2">
    <source>
        <dbReference type="PROSITE" id="PS50940"/>
    </source>
</evidence>
<protein>
    <recommendedName>
        <fullName evidence="2">Chitin-binding type-2 domain-containing protein</fullName>
    </recommendedName>
</protein>
<feature type="signal peptide" evidence="1">
    <location>
        <begin position="1"/>
        <end position="23"/>
    </location>
</feature>
<dbReference type="PROSITE" id="PS50940">
    <property type="entry name" value="CHIT_BIND_II"/>
    <property type="match status" value="2"/>
</dbReference>
<dbReference type="InterPro" id="IPR052976">
    <property type="entry name" value="Scoloptoxin-like"/>
</dbReference>